<feature type="transmembrane region" description="Helical" evidence="2">
    <location>
        <begin position="177"/>
        <end position="194"/>
    </location>
</feature>
<feature type="region of interest" description="Disordered" evidence="1">
    <location>
        <begin position="1"/>
        <end position="26"/>
    </location>
</feature>
<feature type="transmembrane region" description="Helical" evidence="2">
    <location>
        <begin position="311"/>
        <end position="330"/>
    </location>
</feature>
<feature type="transmembrane region" description="Helical" evidence="2">
    <location>
        <begin position="206"/>
        <end position="232"/>
    </location>
</feature>
<evidence type="ECO:0000313" key="4">
    <source>
        <dbReference type="Proteomes" id="UP000190027"/>
    </source>
</evidence>
<sequence>MSQESVGETNPEIAGQRSDEEHPSMHRECLSAMASEDAPEVLEALYRSDRSGFVSVLPQLLAERPGDVLLRAWNARLTPEAGITMGHVALVTILGVLAGLFIKLPGLFGGAETGFFAESWFYPRNLSLGPLGAVLLYFWLRGEWRRPASWIAPALLLVVGIFLNMLPDTEADSSTLAFLHGPLLLWCAAGLAFAQGRFTVSRRKEYIRIFGEMVVFSGLLFLGGGVLVLLTYGLFELLNVPAEWVYEWMAPMGWSAIPVVAAAAVLNRDRDSRIMPILARIFVPLFLVVLMAYLVRMVAHLSALFQDREALLIYNVLLITVLGLAVFSIAGRQEKSGHAGFLEWLLAGLIGLTVLLDLVGLAAIGQRLWDMGITPNRMAVLGANLLMFGNLAWLLSGYLRLLRGRSDHAALERITARCLPLYAGWTALVAFLFPLIW</sequence>
<feature type="compositionally biased region" description="Basic and acidic residues" evidence="1">
    <location>
        <begin position="17"/>
        <end position="26"/>
    </location>
</feature>
<feature type="transmembrane region" description="Helical" evidence="2">
    <location>
        <begin position="147"/>
        <end position="165"/>
    </location>
</feature>
<dbReference type="EMBL" id="FUYC01000002">
    <property type="protein sequence ID" value="SKA74504.1"/>
    <property type="molecule type" value="Genomic_DNA"/>
</dbReference>
<feature type="transmembrane region" description="Helical" evidence="2">
    <location>
        <begin position="419"/>
        <end position="436"/>
    </location>
</feature>
<keyword evidence="2" id="KW-1133">Transmembrane helix</keyword>
<dbReference type="AlphaFoldDB" id="A0A1T4WB04"/>
<feature type="transmembrane region" description="Helical" evidence="2">
    <location>
        <begin position="81"/>
        <end position="102"/>
    </location>
</feature>
<dbReference type="Proteomes" id="UP000190027">
    <property type="component" value="Unassembled WGS sequence"/>
</dbReference>
<accession>A0A1T4WB04</accession>
<feature type="transmembrane region" description="Helical" evidence="2">
    <location>
        <begin position="122"/>
        <end position="140"/>
    </location>
</feature>
<feature type="transmembrane region" description="Helical" evidence="2">
    <location>
        <begin position="342"/>
        <end position="366"/>
    </location>
</feature>
<evidence type="ECO:0000256" key="1">
    <source>
        <dbReference type="SAM" id="MobiDB-lite"/>
    </source>
</evidence>
<keyword evidence="2" id="KW-0812">Transmembrane</keyword>
<proteinExistence type="predicted"/>
<protein>
    <recommendedName>
        <fullName evidence="5">DUF4153 domain-containing protein</fullName>
    </recommendedName>
</protein>
<evidence type="ECO:0000256" key="2">
    <source>
        <dbReference type="SAM" id="Phobius"/>
    </source>
</evidence>
<dbReference type="OrthoDB" id="637094at2"/>
<organism evidence="3 4">
    <name type="scientific">Paucidesulfovibrio gracilis DSM 16080</name>
    <dbReference type="NCBI Taxonomy" id="1121449"/>
    <lineage>
        <taxon>Bacteria</taxon>
        <taxon>Pseudomonadati</taxon>
        <taxon>Thermodesulfobacteriota</taxon>
        <taxon>Desulfovibrionia</taxon>
        <taxon>Desulfovibrionales</taxon>
        <taxon>Desulfovibrionaceae</taxon>
        <taxon>Paucidesulfovibrio</taxon>
    </lineage>
</organism>
<dbReference type="STRING" id="1121449.SAMN02745704_00678"/>
<gene>
    <name evidence="3" type="ORF">SAMN02745704_00678</name>
</gene>
<feature type="transmembrane region" description="Helical" evidence="2">
    <location>
        <begin position="378"/>
        <end position="399"/>
    </location>
</feature>
<feature type="transmembrane region" description="Helical" evidence="2">
    <location>
        <begin position="244"/>
        <end position="266"/>
    </location>
</feature>
<dbReference type="RefSeq" id="WP_078716241.1">
    <property type="nucleotide sequence ID" value="NZ_FUYC01000002.1"/>
</dbReference>
<keyword evidence="4" id="KW-1185">Reference proteome</keyword>
<keyword evidence="2" id="KW-0472">Membrane</keyword>
<name>A0A1T4WB04_9BACT</name>
<evidence type="ECO:0008006" key="5">
    <source>
        <dbReference type="Google" id="ProtNLM"/>
    </source>
</evidence>
<reference evidence="3 4" key="1">
    <citation type="submission" date="2017-02" db="EMBL/GenBank/DDBJ databases">
        <authorList>
            <person name="Peterson S.W."/>
        </authorList>
    </citation>
    <scope>NUCLEOTIDE SEQUENCE [LARGE SCALE GENOMIC DNA]</scope>
    <source>
        <strain evidence="3 4">DSM 16080</strain>
    </source>
</reference>
<evidence type="ECO:0000313" key="3">
    <source>
        <dbReference type="EMBL" id="SKA74504.1"/>
    </source>
</evidence>
<feature type="transmembrane region" description="Helical" evidence="2">
    <location>
        <begin position="278"/>
        <end position="299"/>
    </location>
</feature>